<reference evidence="2" key="2">
    <citation type="journal article" date="2021" name="Microbiome">
        <title>Successional dynamics and alternative stable states in a saline activated sludge microbial community over 9 years.</title>
        <authorList>
            <person name="Wang Y."/>
            <person name="Ye J."/>
            <person name="Ju F."/>
            <person name="Liu L."/>
            <person name="Boyd J.A."/>
            <person name="Deng Y."/>
            <person name="Parks D.H."/>
            <person name="Jiang X."/>
            <person name="Yin X."/>
            <person name="Woodcroft B.J."/>
            <person name="Tyson G.W."/>
            <person name="Hugenholtz P."/>
            <person name="Polz M.F."/>
            <person name="Zhang T."/>
        </authorList>
    </citation>
    <scope>NUCLEOTIDE SEQUENCE</scope>
    <source>
        <strain evidence="2">HKST-UBA02</strain>
    </source>
</reference>
<organism evidence="2 3">
    <name type="scientific">Eiseniibacteriota bacterium</name>
    <dbReference type="NCBI Taxonomy" id="2212470"/>
    <lineage>
        <taxon>Bacteria</taxon>
        <taxon>Candidatus Eiseniibacteriota</taxon>
    </lineage>
</organism>
<name>A0A956NEQ4_UNCEI</name>
<proteinExistence type="predicted"/>
<accession>A0A956NEQ4</accession>
<dbReference type="Proteomes" id="UP000739538">
    <property type="component" value="Unassembled WGS sequence"/>
</dbReference>
<reference evidence="2" key="1">
    <citation type="submission" date="2020-04" db="EMBL/GenBank/DDBJ databases">
        <authorList>
            <person name="Zhang T."/>
        </authorList>
    </citation>
    <scope>NUCLEOTIDE SEQUENCE</scope>
    <source>
        <strain evidence="2">HKST-UBA02</strain>
    </source>
</reference>
<dbReference type="EMBL" id="JAGQHS010000040">
    <property type="protein sequence ID" value="MCA9756060.1"/>
    <property type="molecule type" value="Genomic_DNA"/>
</dbReference>
<evidence type="ECO:0000256" key="1">
    <source>
        <dbReference type="SAM" id="MobiDB-lite"/>
    </source>
</evidence>
<evidence type="ECO:0000313" key="2">
    <source>
        <dbReference type="EMBL" id="MCA9756060.1"/>
    </source>
</evidence>
<feature type="region of interest" description="Disordered" evidence="1">
    <location>
        <begin position="262"/>
        <end position="284"/>
    </location>
</feature>
<dbReference type="AlphaFoldDB" id="A0A956NEQ4"/>
<evidence type="ECO:0000313" key="3">
    <source>
        <dbReference type="Proteomes" id="UP000739538"/>
    </source>
</evidence>
<sequence>MTGSTPNLAEVRGFTRGFLLASDWAGVTPDTTVTERVPRLGGEDMKSLYRAFRALPTESRKAFRTTWAKRDRLQRIDESVDLHPSWMVETLKDEPPALFLLALGELEPNLARSVLRELWPKKRPRAEDALGEISPLSPSLAGAFRRWLYERWVHLPEGGRTQISALLSLDAGQIWLLAQEFGRKALADHGGRLSQNHPSVEARAVYSVSSDDNERIGLLGLRLVARILADHPRDYALHIAQRIARPVAEPFLQWRDEFAARASGATRQSQTPDGDDSAEEMFGASADEILERARALSEERGRGDLR</sequence>
<protein>
    <submittedName>
        <fullName evidence="2">Uncharacterized protein</fullName>
    </submittedName>
</protein>
<gene>
    <name evidence="2" type="ORF">KDA27_09680</name>
</gene>
<comment type="caution">
    <text evidence="2">The sequence shown here is derived from an EMBL/GenBank/DDBJ whole genome shotgun (WGS) entry which is preliminary data.</text>
</comment>